<dbReference type="CDD" id="cd03221">
    <property type="entry name" value="ABCF_EF-3"/>
    <property type="match status" value="2"/>
</dbReference>
<evidence type="ECO:0000256" key="8">
    <source>
        <dbReference type="ARBA" id="ARBA00022840"/>
    </source>
</evidence>
<dbReference type="InterPro" id="IPR017871">
    <property type="entry name" value="ABC_transporter-like_CS"/>
</dbReference>
<feature type="domain" description="ABC transporter" evidence="13">
    <location>
        <begin position="319"/>
        <end position="537"/>
    </location>
</feature>
<dbReference type="InterPro" id="IPR037118">
    <property type="entry name" value="Val-tRNA_synth_C_sf"/>
</dbReference>
<evidence type="ECO:0000256" key="7">
    <source>
        <dbReference type="ARBA" id="ARBA00022801"/>
    </source>
</evidence>
<proteinExistence type="inferred from homology"/>
<dbReference type="Proteomes" id="UP000768462">
    <property type="component" value="Unassembled WGS sequence"/>
</dbReference>
<evidence type="ECO:0000256" key="5">
    <source>
        <dbReference type="ARBA" id="ARBA00022737"/>
    </source>
</evidence>
<dbReference type="GO" id="GO:0019843">
    <property type="term" value="F:rRNA binding"/>
    <property type="evidence" value="ECO:0007669"/>
    <property type="project" value="UniProtKB-KW"/>
</dbReference>
<dbReference type="PROSITE" id="PS50893">
    <property type="entry name" value="ABC_TRANSPORTER_2"/>
    <property type="match status" value="2"/>
</dbReference>
<dbReference type="GO" id="GO:0006412">
    <property type="term" value="P:translation"/>
    <property type="evidence" value="ECO:0007669"/>
    <property type="project" value="UniProtKB-KW"/>
</dbReference>
<dbReference type="GO" id="GO:0003677">
    <property type="term" value="F:DNA binding"/>
    <property type="evidence" value="ECO:0007669"/>
    <property type="project" value="InterPro"/>
</dbReference>
<keyword evidence="10" id="KW-0694">RNA-binding</keyword>
<gene>
    <name evidence="14" type="ORF">E7215_12040</name>
</gene>
<dbReference type="PROSITE" id="PS00211">
    <property type="entry name" value="ABC_TRANSPORTER_1"/>
    <property type="match status" value="1"/>
</dbReference>
<keyword evidence="4" id="KW-0699">rRNA-binding</keyword>
<dbReference type="AlphaFoldDB" id="A0A927W9T9"/>
<dbReference type="GO" id="GO:0000049">
    <property type="term" value="F:tRNA binding"/>
    <property type="evidence" value="ECO:0007669"/>
    <property type="project" value="UniProtKB-KW"/>
</dbReference>
<dbReference type="SMART" id="SM00382">
    <property type="entry name" value="AAA"/>
    <property type="match status" value="2"/>
</dbReference>
<evidence type="ECO:0000256" key="9">
    <source>
        <dbReference type="ARBA" id="ARBA00022845"/>
    </source>
</evidence>
<keyword evidence="12" id="KW-0175">Coiled coil</keyword>
<dbReference type="InterPro" id="IPR051309">
    <property type="entry name" value="ABCF_ATPase"/>
</dbReference>
<comment type="caution">
    <text evidence="14">The sequence shown here is derived from an EMBL/GenBank/DDBJ whole genome shotgun (WGS) entry which is preliminary data.</text>
</comment>
<sequence length="641" mass="74155">MNLITLENIYKSYSEKPLLTDVKLTITSEDKVGIIGVNGAGKSTLLKIIAGIEQEDSGVITKMNGLNISYLPQHIEFNPEDRIIDHVFNGAGEIMEVLREYEHVLEELKINSDNSKLQQQLFKLTSKIDALGGWQIESEAKALLTKLGITDFDAKMGKLSGGQRKRVGLCNVLITPCDLLILDEPTNHMDNEIIDYMEELLQKRKGGVIMITHDRYFLDRITNRIFELDRGELYSYQGNYSVFLEKKAERMQLMEALESKRQNLYRKELAWIKRGAKARSTKQKARIDRFEELKETSYKIDEDRMDLNTAGSRLGKKILELYNISKDFGDKVIIKDFSHIFTKEERVGVIGNNGMGKTTLLNIISGKLNPDKGQVIQGETVKIGYFTQENIELDGNMRVLEYIKEIAEYITTNDGNKITASQMLENFLFDGTMQHSFISKLSGGEKRRLYLLRILMEAPNVLFLDEPTNDLDIQTLTILEDYLDRFNGTVIAISHDRYFLDRIANRIFSFEGQGKILELVGNYSDYKEYRDIKAEEEVATSSTNKEKKYDENKNRKEKPTKLKFTFKEQKEFDTIDDKIEKKEEDIATVETEINQCGSDFVKLQQLLEEQNRLKDELNFLLERWEYLNEIFEEMETQKQNK</sequence>
<organism evidence="14 15">
    <name type="scientific">Clostridium sulfidigenes</name>
    <dbReference type="NCBI Taxonomy" id="318464"/>
    <lineage>
        <taxon>Bacteria</taxon>
        <taxon>Bacillati</taxon>
        <taxon>Bacillota</taxon>
        <taxon>Clostridia</taxon>
        <taxon>Eubacteriales</taxon>
        <taxon>Clostridiaceae</taxon>
        <taxon>Clostridium</taxon>
    </lineage>
</organism>
<keyword evidence="9" id="KW-0810">Translation regulation</keyword>
<evidence type="ECO:0000256" key="6">
    <source>
        <dbReference type="ARBA" id="ARBA00022741"/>
    </source>
</evidence>
<dbReference type="InterPro" id="IPR032781">
    <property type="entry name" value="ABC_tran_Xtn"/>
</dbReference>
<evidence type="ECO:0000256" key="10">
    <source>
        <dbReference type="ARBA" id="ARBA00022884"/>
    </source>
</evidence>
<name>A0A927W9T9_9CLOT</name>
<keyword evidence="5" id="KW-0677">Repeat</keyword>
<dbReference type="Gene3D" id="1.10.287.380">
    <property type="entry name" value="Valyl-tRNA synthetase, C-terminal domain"/>
    <property type="match status" value="1"/>
</dbReference>
<evidence type="ECO:0000256" key="12">
    <source>
        <dbReference type="SAM" id="Coils"/>
    </source>
</evidence>
<dbReference type="EMBL" id="SVCM01000138">
    <property type="protein sequence ID" value="MBE6060886.1"/>
    <property type="molecule type" value="Genomic_DNA"/>
</dbReference>
<evidence type="ECO:0000256" key="2">
    <source>
        <dbReference type="ARBA" id="ARBA00022490"/>
    </source>
</evidence>
<dbReference type="GO" id="GO:0006417">
    <property type="term" value="P:regulation of translation"/>
    <property type="evidence" value="ECO:0007669"/>
    <property type="project" value="UniProtKB-KW"/>
</dbReference>
<evidence type="ECO:0000259" key="13">
    <source>
        <dbReference type="PROSITE" id="PS50893"/>
    </source>
</evidence>
<dbReference type="FunFam" id="3.40.50.300:FF:000011">
    <property type="entry name" value="Putative ABC transporter ATP-binding component"/>
    <property type="match status" value="1"/>
</dbReference>
<keyword evidence="7" id="KW-0378">Hydrolase</keyword>
<evidence type="ECO:0000313" key="14">
    <source>
        <dbReference type="EMBL" id="MBE6060886.1"/>
    </source>
</evidence>
<dbReference type="PANTHER" id="PTHR42855:SF1">
    <property type="entry name" value="ABC TRANSPORTER DOMAIN-CONTAINING PROTEIN"/>
    <property type="match status" value="1"/>
</dbReference>
<feature type="coiled-coil region" evidence="12">
    <location>
        <begin position="572"/>
        <end position="623"/>
    </location>
</feature>
<dbReference type="FunFam" id="3.40.50.300:FF:000183">
    <property type="entry name" value="ABC transporter ATP-binding protein yjjK"/>
    <property type="match status" value="1"/>
</dbReference>
<protein>
    <submittedName>
        <fullName evidence="14">ABC-F family ATP-binding cassette domain-containing protein</fullName>
    </submittedName>
</protein>
<keyword evidence="8 14" id="KW-0067">ATP-binding</keyword>
<reference evidence="14" key="1">
    <citation type="submission" date="2019-04" db="EMBL/GenBank/DDBJ databases">
        <title>Evolution of Biomass-Degrading Anaerobic Consortia Revealed by Metagenomics.</title>
        <authorList>
            <person name="Peng X."/>
        </authorList>
    </citation>
    <scope>NUCLEOTIDE SEQUENCE</scope>
    <source>
        <strain evidence="14">SIG254</strain>
    </source>
</reference>
<feature type="domain" description="ABC transporter" evidence="13">
    <location>
        <begin position="4"/>
        <end position="255"/>
    </location>
</feature>
<keyword evidence="3" id="KW-0820">tRNA-binding</keyword>
<accession>A0A927W9T9</accession>
<comment type="similarity">
    <text evidence="1">Belongs to the ABC transporter superfamily. ABCF family. Translational throttle EttA subfamily.</text>
</comment>
<dbReference type="InterPro" id="IPR003593">
    <property type="entry name" value="AAA+_ATPase"/>
</dbReference>
<evidence type="ECO:0000256" key="4">
    <source>
        <dbReference type="ARBA" id="ARBA00022730"/>
    </source>
</evidence>
<evidence type="ECO:0000256" key="3">
    <source>
        <dbReference type="ARBA" id="ARBA00022555"/>
    </source>
</evidence>
<dbReference type="Gene3D" id="3.40.50.300">
    <property type="entry name" value="P-loop containing nucleotide triphosphate hydrolases"/>
    <property type="match status" value="2"/>
</dbReference>
<dbReference type="InterPro" id="IPR003439">
    <property type="entry name" value="ABC_transporter-like_ATP-bd"/>
</dbReference>
<keyword evidence="2" id="KW-0963">Cytoplasm</keyword>
<dbReference type="SUPFAM" id="SSF52540">
    <property type="entry name" value="P-loop containing nucleoside triphosphate hydrolases"/>
    <property type="match status" value="2"/>
</dbReference>
<evidence type="ECO:0000256" key="11">
    <source>
        <dbReference type="ARBA" id="ARBA00022917"/>
    </source>
</evidence>
<dbReference type="Pfam" id="PF00005">
    <property type="entry name" value="ABC_tran"/>
    <property type="match status" value="2"/>
</dbReference>
<dbReference type="InterPro" id="IPR032524">
    <property type="entry name" value="ABC_tran_C"/>
</dbReference>
<dbReference type="InterPro" id="IPR027417">
    <property type="entry name" value="P-loop_NTPase"/>
</dbReference>
<evidence type="ECO:0000256" key="1">
    <source>
        <dbReference type="ARBA" id="ARBA00005868"/>
    </source>
</evidence>
<dbReference type="Pfam" id="PF16326">
    <property type="entry name" value="ABC_tran_CTD"/>
    <property type="match status" value="1"/>
</dbReference>
<keyword evidence="6" id="KW-0547">Nucleotide-binding</keyword>
<dbReference type="Pfam" id="PF12848">
    <property type="entry name" value="ABC_tran_Xtn"/>
    <property type="match status" value="1"/>
</dbReference>
<dbReference type="GO" id="GO:0016887">
    <property type="term" value="F:ATP hydrolysis activity"/>
    <property type="evidence" value="ECO:0007669"/>
    <property type="project" value="InterPro"/>
</dbReference>
<keyword evidence="11" id="KW-0648">Protein biosynthesis</keyword>
<dbReference type="PANTHER" id="PTHR42855">
    <property type="entry name" value="ABC TRANSPORTER ATP-BINDING SUBUNIT"/>
    <property type="match status" value="1"/>
</dbReference>
<dbReference type="GO" id="GO:0005524">
    <property type="term" value="F:ATP binding"/>
    <property type="evidence" value="ECO:0007669"/>
    <property type="project" value="UniProtKB-KW"/>
</dbReference>
<evidence type="ECO:0000313" key="15">
    <source>
        <dbReference type="Proteomes" id="UP000768462"/>
    </source>
</evidence>